<feature type="transmembrane region" description="Helical" evidence="9">
    <location>
        <begin position="147"/>
        <end position="170"/>
    </location>
</feature>
<feature type="transmembrane region" description="Helical" evidence="9">
    <location>
        <begin position="355"/>
        <end position="374"/>
    </location>
</feature>
<comment type="similarity">
    <text evidence="2">Belongs to the autoinducer-2 exporter (AI-2E) (TC 2.A.86) family.</text>
</comment>
<dbReference type="GO" id="GO:0005886">
    <property type="term" value="C:plasma membrane"/>
    <property type="evidence" value="ECO:0007669"/>
    <property type="project" value="UniProtKB-SubCell"/>
</dbReference>
<feature type="transmembrane region" description="Helical" evidence="9">
    <location>
        <begin position="115"/>
        <end position="135"/>
    </location>
</feature>
<evidence type="ECO:0000313" key="11">
    <source>
        <dbReference type="Proteomes" id="UP000076929"/>
    </source>
</evidence>
<dbReference type="GO" id="GO:0055085">
    <property type="term" value="P:transmembrane transport"/>
    <property type="evidence" value="ECO:0007669"/>
    <property type="project" value="TreeGrafter"/>
</dbReference>
<keyword evidence="5 9" id="KW-0812">Transmembrane</keyword>
<evidence type="ECO:0000256" key="4">
    <source>
        <dbReference type="ARBA" id="ARBA00022475"/>
    </source>
</evidence>
<sequence>MSHACGIVIFVSTESENTPNRDALNSSTPPKDLPDTVLDAIERNFEPSLNTQKVSATSANSDTNGNANGSAIDTSDGVTDRSVIFGQDGRWLSGWALRFIVLVIAGVIALRMLGFIWVGLLPVLLALLVCTVLWPPVKMLRKRKVPAALAVVITMLGFFAIIGGIFAAIAPSVSSQTKEVIDQATAGAQDLMNWIQQPPLNIDVSQFETALNDLTSMLQSQSSTIASGVFSGLSTASSVLVTLAVMLVLTFFFLKDGPKFLPWLRGFTGENAGWHFTEVLTRTWNTLAGFIRAQALVSLVDAVFIGIGLLLLGVPMALALAVITFFAGFIPIVGAVSAGALAVLIALVTNGMTNALLVLVLILAVQQIEGNILSPFLQSKAMNLHAAIVLLSVTVGSTLFGIIGAFLAVPVAATLAVWIRYHSQMVALRAGEITIDDIEIATTKGAPTTINGQDALLAIRNRLAQLGRKKPATSDSADSAN</sequence>
<keyword evidence="6 9" id="KW-1133">Transmembrane helix</keyword>
<evidence type="ECO:0000256" key="9">
    <source>
        <dbReference type="SAM" id="Phobius"/>
    </source>
</evidence>
<keyword evidence="11" id="KW-1185">Reference proteome</keyword>
<accession>A0A172QW64</accession>
<feature type="transmembrane region" description="Helical" evidence="9">
    <location>
        <begin position="91"/>
        <end position="109"/>
    </location>
</feature>
<keyword evidence="4" id="KW-1003">Cell membrane</keyword>
<dbReference type="Proteomes" id="UP000076929">
    <property type="component" value="Chromosome"/>
</dbReference>
<feature type="region of interest" description="Disordered" evidence="8">
    <location>
        <begin position="52"/>
        <end position="72"/>
    </location>
</feature>
<evidence type="ECO:0000313" key="10">
    <source>
        <dbReference type="EMBL" id="ANE04954.1"/>
    </source>
</evidence>
<comment type="subcellular location">
    <subcellularLocation>
        <location evidence="1">Cell membrane</location>
        <topology evidence="1">Multi-pass membrane protein</topology>
    </subcellularLocation>
</comment>
<evidence type="ECO:0000256" key="6">
    <source>
        <dbReference type="ARBA" id="ARBA00022989"/>
    </source>
</evidence>
<reference evidence="10 11" key="1">
    <citation type="submission" date="2016-05" db="EMBL/GenBank/DDBJ databases">
        <title>Complete genome sequence of Corynebacterium crudilactis, a new Corynebacterium species isolated from raw cow's milk.</title>
        <authorList>
            <person name="Christian R."/>
            <person name="Zimmermann J."/>
            <person name="Lipski A."/>
            <person name="Kalinowski J."/>
        </authorList>
    </citation>
    <scope>NUCLEOTIDE SEQUENCE [LARGE SCALE GENOMIC DNA]</scope>
    <source>
        <strain evidence="10 11">JZ16</strain>
    </source>
</reference>
<keyword evidence="7 9" id="KW-0472">Membrane</keyword>
<keyword evidence="3" id="KW-0813">Transport</keyword>
<proteinExistence type="inferred from homology"/>
<feature type="transmembrane region" description="Helical" evidence="9">
    <location>
        <begin position="225"/>
        <end position="254"/>
    </location>
</feature>
<dbReference type="AlphaFoldDB" id="A0A172QW64"/>
<name>A0A172QW64_9CORY</name>
<evidence type="ECO:0000256" key="1">
    <source>
        <dbReference type="ARBA" id="ARBA00004651"/>
    </source>
</evidence>
<dbReference type="PANTHER" id="PTHR21716">
    <property type="entry name" value="TRANSMEMBRANE PROTEIN"/>
    <property type="match status" value="1"/>
</dbReference>
<evidence type="ECO:0000256" key="7">
    <source>
        <dbReference type="ARBA" id="ARBA00023136"/>
    </source>
</evidence>
<dbReference type="STRING" id="1652495.ccrud_12610"/>
<organism evidence="10 11">
    <name type="scientific">Corynebacterium crudilactis</name>
    <dbReference type="NCBI Taxonomy" id="1652495"/>
    <lineage>
        <taxon>Bacteria</taxon>
        <taxon>Bacillati</taxon>
        <taxon>Actinomycetota</taxon>
        <taxon>Actinomycetes</taxon>
        <taxon>Mycobacteriales</taxon>
        <taxon>Corynebacteriaceae</taxon>
        <taxon>Corynebacterium</taxon>
    </lineage>
</organism>
<evidence type="ECO:0000256" key="5">
    <source>
        <dbReference type="ARBA" id="ARBA00022692"/>
    </source>
</evidence>
<evidence type="ECO:0000256" key="2">
    <source>
        <dbReference type="ARBA" id="ARBA00009773"/>
    </source>
</evidence>
<feature type="transmembrane region" description="Helical" evidence="9">
    <location>
        <begin position="386"/>
        <end position="419"/>
    </location>
</feature>
<dbReference type="KEGG" id="ccjz:ccrud_12610"/>
<gene>
    <name evidence="10" type="ORF">ccrud_12610</name>
</gene>
<dbReference type="EMBL" id="CP015622">
    <property type="protein sequence ID" value="ANE04954.1"/>
    <property type="molecule type" value="Genomic_DNA"/>
</dbReference>
<feature type="transmembrane region" description="Helical" evidence="9">
    <location>
        <begin position="318"/>
        <end position="348"/>
    </location>
</feature>
<dbReference type="RefSeq" id="WP_066568425.1">
    <property type="nucleotide sequence ID" value="NZ_CP015622.1"/>
</dbReference>
<protein>
    <submittedName>
        <fullName evidence="10">AI-2E family transporter</fullName>
    </submittedName>
</protein>
<dbReference type="InterPro" id="IPR002549">
    <property type="entry name" value="AI-2E-like"/>
</dbReference>
<evidence type="ECO:0000256" key="8">
    <source>
        <dbReference type="SAM" id="MobiDB-lite"/>
    </source>
</evidence>
<dbReference type="Pfam" id="PF01594">
    <property type="entry name" value="AI-2E_transport"/>
    <property type="match status" value="1"/>
</dbReference>
<dbReference type="PANTHER" id="PTHR21716:SF53">
    <property type="entry name" value="PERMEASE PERM-RELATED"/>
    <property type="match status" value="1"/>
</dbReference>
<evidence type="ECO:0000256" key="3">
    <source>
        <dbReference type="ARBA" id="ARBA00022448"/>
    </source>
</evidence>
<dbReference type="OrthoDB" id="9784366at2"/>